<organism evidence="4 5">
    <name type="scientific">Oldenlandia corymbosa var. corymbosa</name>
    <dbReference type="NCBI Taxonomy" id="529605"/>
    <lineage>
        <taxon>Eukaryota</taxon>
        <taxon>Viridiplantae</taxon>
        <taxon>Streptophyta</taxon>
        <taxon>Embryophyta</taxon>
        <taxon>Tracheophyta</taxon>
        <taxon>Spermatophyta</taxon>
        <taxon>Magnoliopsida</taxon>
        <taxon>eudicotyledons</taxon>
        <taxon>Gunneridae</taxon>
        <taxon>Pentapetalae</taxon>
        <taxon>asterids</taxon>
        <taxon>lamiids</taxon>
        <taxon>Gentianales</taxon>
        <taxon>Rubiaceae</taxon>
        <taxon>Rubioideae</taxon>
        <taxon>Spermacoceae</taxon>
        <taxon>Hedyotis-Oldenlandia complex</taxon>
        <taxon>Oldenlandia</taxon>
    </lineage>
</organism>
<evidence type="ECO:0000256" key="2">
    <source>
        <dbReference type="ARBA" id="ARBA00023004"/>
    </source>
</evidence>
<name>A0AAV1DF18_OLDCO</name>
<dbReference type="InterPro" id="IPR026992">
    <property type="entry name" value="DIOX_N"/>
</dbReference>
<dbReference type="InterPro" id="IPR027443">
    <property type="entry name" value="IPNS-like_sf"/>
</dbReference>
<evidence type="ECO:0000259" key="3">
    <source>
        <dbReference type="Pfam" id="PF14226"/>
    </source>
</evidence>
<dbReference type="SUPFAM" id="SSF51197">
    <property type="entry name" value="Clavaminate synthase-like"/>
    <property type="match status" value="1"/>
</dbReference>
<dbReference type="EMBL" id="OX459122">
    <property type="protein sequence ID" value="CAI9105741.1"/>
    <property type="molecule type" value="Genomic_DNA"/>
</dbReference>
<keyword evidence="1" id="KW-0479">Metal-binding</keyword>
<gene>
    <name evidence="4" type="ORF">OLC1_LOCUS14372</name>
</gene>
<dbReference type="AlphaFoldDB" id="A0AAV1DF18"/>
<dbReference type="InterPro" id="IPR050295">
    <property type="entry name" value="Plant_2OG-oxidoreductases"/>
</dbReference>
<dbReference type="Proteomes" id="UP001161247">
    <property type="component" value="Chromosome 5"/>
</dbReference>
<dbReference type="GO" id="GO:0046872">
    <property type="term" value="F:metal ion binding"/>
    <property type="evidence" value="ECO:0007669"/>
    <property type="project" value="UniProtKB-KW"/>
</dbReference>
<keyword evidence="5" id="KW-1185">Reference proteome</keyword>
<reference evidence="4" key="1">
    <citation type="submission" date="2023-03" db="EMBL/GenBank/DDBJ databases">
        <authorList>
            <person name="Julca I."/>
        </authorList>
    </citation>
    <scope>NUCLEOTIDE SEQUENCE</scope>
</reference>
<dbReference type="GO" id="GO:0016706">
    <property type="term" value="F:2-oxoglutarate-dependent dioxygenase activity"/>
    <property type="evidence" value="ECO:0007669"/>
    <property type="project" value="UniProtKB-ARBA"/>
</dbReference>
<proteinExistence type="predicted"/>
<keyword evidence="2" id="KW-0408">Iron</keyword>
<dbReference type="Gene3D" id="2.60.120.330">
    <property type="entry name" value="B-lactam Antibiotic, Isopenicillin N Synthase, Chain"/>
    <property type="match status" value="1"/>
</dbReference>
<evidence type="ECO:0000313" key="4">
    <source>
        <dbReference type="EMBL" id="CAI9105741.1"/>
    </source>
</evidence>
<protein>
    <submittedName>
        <fullName evidence="4">OLC1v1004740C1</fullName>
    </submittedName>
</protein>
<accession>A0AAV1DF18</accession>
<dbReference type="PANTHER" id="PTHR47991">
    <property type="entry name" value="OXOGLUTARATE/IRON-DEPENDENT DIOXYGENASE"/>
    <property type="match status" value="1"/>
</dbReference>
<evidence type="ECO:0000313" key="5">
    <source>
        <dbReference type="Proteomes" id="UP001161247"/>
    </source>
</evidence>
<dbReference type="Pfam" id="PF14226">
    <property type="entry name" value="DIOX_N"/>
    <property type="match status" value="1"/>
</dbReference>
<sequence length="87" mass="9938">MASAIETISNLSSVKVLADHQRLQLMQDLGKACQEWGFFMVVNHGIPEALIEATTAVVDEFFDLPEAEKMEYQTKHVIRPHQIWNQL</sequence>
<evidence type="ECO:0000256" key="1">
    <source>
        <dbReference type="ARBA" id="ARBA00022723"/>
    </source>
</evidence>
<feature type="domain" description="Non-haem dioxygenase N-terminal" evidence="3">
    <location>
        <begin position="14"/>
        <end position="76"/>
    </location>
</feature>